<sequence>MRSIGIGDWELVARLALAVVLCGLVGLEREARDQPAGLRTHILVGLGSALFTLVSAYAFLDFRRPLPGPGGTAATYYDPTRIAAQIVAGIGFLGAGAIIRQGISVRGLTTAAALWISAAVGMAAGAGYYLGAVATTLLGLVALVGLRGLRERFAAAVRRDFVLLEVVLASAASLHPLLALLAEQGIEVEGLRSRREDEVSAYVLELLVPPGVDFPRALEQIRSLAGVLEASASGLRARG</sequence>
<keyword evidence="6 7" id="KW-0472">Membrane</keyword>
<comment type="subcellular location">
    <subcellularLocation>
        <location evidence="1">Cell membrane</location>
        <topology evidence="1">Multi-pass membrane protein</topology>
    </subcellularLocation>
</comment>
<evidence type="ECO:0000313" key="10">
    <source>
        <dbReference type="Proteomes" id="UP000222056"/>
    </source>
</evidence>
<keyword evidence="10" id="KW-1185">Reference proteome</keyword>
<comment type="similarity">
    <text evidence="2">Belongs to the MgtC/SapB family.</text>
</comment>
<evidence type="ECO:0000256" key="2">
    <source>
        <dbReference type="ARBA" id="ARBA00009298"/>
    </source>
</evidence>
<feature type="transmembrane region" description="Helical" evidence="7">
    <location>
        <begin position="40"/>
        <end position="60"/>
    </location>
</feature>
<reference evidence="10" key="1">
    <citation type="submission" date="2016-10" db="EMBL/GenBank/DDBJ databases">
        <authorList>
            <person name="Varghese N."/>
            <person name="Submissions S."/>
        </authorList>
    </citation>
    <scope>NUCLEOTIDE SEQUENCE [LARGE SCALE GENOMIC DNA]</scope>
    <source>
        <strain evidence="10">ATCC 35263</strain>
    </source>
</reference>
<proteinExistence type="inferred from homology"/>
<dbReference type="GO" id="GO:0005886">
    <property type="term" value="C:plasma membrane"/>
    <property type="evidence" value="ECO:0007669"/>
    <property type="project" value="UniProtKB-SubCell"/>
</dbReference>
<dbReference type="Proteomes" id="UP000222056">
    <property type="component" value="Unassembled WGS sequence"/>
</dbReference>
<evidence type="ECO:0000256" key="6">
    <source>
        <dbReference type="ARBA" id="ARBA00023136"/>
    </source>
</evidence>
<evidence type="ECO:0000256" key="7">
    <source>
        <dbReference type="SAM" id="Phobius"/>
    </source>
</evidence>
<name>A0A1H6FPQ3_THEAL</name>
<dbReference type="AlphaFoldDB" id="A0A1H6FPQ3"/>
<feature type="transmembrane region" description="Helical" evidence="7">
    <location>
        <begin position="80"/>
        <end position="98"/>
    </location>
</feature>
<evidence type="ECO:0000259" key="8">
    <source>
        <dbReference type="Pfam" id="PF02308"/>
    </source>
</evidence>
<evidence type="ECO:0000256" key="5">
    <source>
        <dbReference type="ARBA" id="ARBA00022989"/>
    </source>
</evidence>
<evidence type="ECO:0000313" key="9">
    <source>
        <dbReference type="EMBL" id="SEH11734.1"/>
    </source>
</evidence>
<dbReference type="EMBL" id="FNWJ01000001">
    <property type="protein sequence ID" value="SEH11734.1"/>
    <property type="molecule type" value="Genomic_DNA"/>
</dbReference>
<keyword evidence="5 7" id="KW-1133">Transmembrane helix</keyword>
<evidence type="ECO:0000256" key="4">
    <source>
        <dbReference type="ARBA" id="ARBA00022692"/>
    </source>
</evidence>
<feature type="domain" description="MgtC/SapB/SrpB/YhiD N-terminal" evidence="8">
    <location>
        <begin position="15"/>
        <end position="150"/>
    </location>
</feature>
<dbReference type="RefSeq" id="WP_177169328.1">
    <property type="nucleotide sequence ID" value="NZ_FNWJ01000001.1"/>
</dbReference>
<keyword evidence="3" id="KW-1003">Cell membrane</keyword>
<protein>
    <submittedName>
        <fullName evidence="9">Putative Mg2+ transporter-C (MgtC) family protein</fullName>
    </submittedName>
</protein>
<dbReference type="PANTHER" id="PTHR33778:SF1">
    <property type="entry name" value="MAGNESIUM TRANSPORTER YHID-RELATED"/>
    <property type="match status" value="1"/>
</dbReference>
<dbReference type="InterPro" id="IPR003416">
    <property type="entry name" value="MgtC/SapB/SrpB/YhiD_fam"/>
</dbReference>
<evidence type="ECO:0000256" key="1">
    <source>
        <dbReference type="ARBA" id="ARBA00004651"/>
    </source>
</evidence>
<dbReference type="STRING" id="29539.SAMN02745716_0863"/>
<organism evidence="9 10">
    <name type="scientific">Thermoleophilum album</name>
    <dbReference type="NCBI Taxonomy" id="29539"/>
    <lineage>
        <taxon>Bacteria</taxon>
        <taxon>Bacillati</taxon>
        <taxon>Actinomycetota</taxon>
        <taxon>Thermoleophilia</taxon>
        <taxon>Thermoleophilales</taxon>
        <taxon>Thermoleophilaceae</taxon>
        <taxon>Thermoleophilum</taxon>
    </lineage>
</organism>
<feature type="transmembrane region" description="Helical" evidence="7">
    <location>
        <begin position="105"/>
        <end position="123"/>
    </location>
</feature>
<feature type="transmembrane region" description="Helical" evidence="7">
    <location>
        <begin position="12"/>
        <end position="28"/>
    </location>
</feature>
<dbReference type="Pfam" id="PF02308">
    <property type="entry name" value="MgtC"/>
    <property type="match status" value="1"/>
</dbReference>
<gene>
    <name evidence="9" type="ORF">SAMN02745716_0863</name>
</gene>
<accession>A0A1H6FPQ3</accession>
<dbReference type="PANTHER" id="PTHR33778">
    <property type="entry name" value="PROTEIN MGTC"/>
    <property type="match status" value="1"/>
</dbReference>
<keyword evidence="4 7" id="KW-0812">Transmembrane</keyword>
<evidence type="ECO:0000256" key="3">
    <source>
        <dbReference type="ARBA" id="ARBA00022475"/>
    </source>
</evidence>
<feature type="transmembrane region" description="Helical" evidence="7">
    <location>
        <begin position="129"/>
        <end position="149"/>
    </location>
</feature>
<dbReference type="InterPro" id="IPR049177">
    <property type="entry name" value="MgtC_SapB_SrpB_YhiD_N"/>
</dbReference>
<dbReference type="PRINTS" id="PR01837">
    <property type="entry name" value="MGTCSAPBPROT"/>
</dbReference>